<dbReference type="GO" id="GO:0000981">
    <property type="term" value="F:DNA-binding transcription factor activity, RNA polymerase II-specific"/>
    <property type="evidence" value="ECO:0007669"/>
    <property type="project" value="TreeGrafter"/>
</dbReference>
<dbReference type="OrthoDB" id="6162476at2759"/>
<keyword evidence="9" id="KW-1185">Reference proteome</keyword>
<reference evidence="8 9" key="2">
    <citation type="journal article" date="2007" name="PLoS Biol.">
        <title>Principles of genome evolution in the Drosophila melanogaster species group.</title>
        <authorList>
            <person name="Ranz J.M."/>
            <person name="Maurin D."/>
            <person name="Chan Y.S."/>
            <person name="von Grotthuss M."/>
            <person name="Hillier L.W."/>
            <person name="Roote J."/>
            <person name="Ashburner M."/>
            <person name="Bergman C.M."/>
        </authorList>
    </citation>
    <scope>NUCLEOTIDE SEQUENCE [LARGE SCALE GENOMIC DNA]</scope>
    <source>
        <strain evidence="9">Tai18E2 / Tucson 14021-0261.01</strain>
    </source>
</reference>
<gene>
    <name evidence="8" type="primary">Dyak\GE17070</name>
    <name evidence="8" type="synonym">dyak_GLEANR_18432</name>
    <name evidence="8" type="synonym">GE17070</name>
    <name evidence="8" type="ORF">Dyak_GE17070</name>
</gene>
<dbReference type="Pfam" id="PF00751">
    <property type="entry name" value="DM"/>
    <property type="match status" value="1"/>
</dbReference>
<dbReference type="SUPFAM" id="SSF82927">
    <property type="entry name" value="Cysteine-rich DNA binding domain, (DM domain)"/>
    <property type="match status" value="1"/>
</dbReference>
<dbReference type="SMR" id="B4Q2A8"/>
<evidence type="ECO:0000259" key="7">
    <source>
        <dbReference type="PROSITE" id="PS50809"/>
    </source>
</evidence>
<dbReference type="PROSITE" id="PS40000">
    <property type="entry name" value="DM_1"/>
    <property type="match status" value="1"/>
</dbReference>
<feature type="compositionally biased region" description="Basic and acidic residues" evidence="6">
    <location>
        <begin position="1"/>
        <end position="15"/>
    </location>
</feature>
<organism evidence="8 9">
    <name type="scientific">Drosophila yakuba</name>
    <name type="common">Fruit fly</name>
    <dbReference type="NCBI Taxonomy" id="7245"/>
    <lineage>
        <taxon>Eukaryota</taxon>
        <taxon>Metazoa</taxon>
        <taxon>Ecdysozoa</taxon>
        <taxon>Arthropoda</taxon>
        <taxon>Hexapoda</taxon>
        <taxon>Insecta</taxon>
        <taxon>Pterygota</taxon>
        <taxon>Neoptera</taxon>
        <taxon>Endopterygota</taxon>
        <taxon>Diptera</taxon>
        <taxon>Brachycera</taxon>
        <taxon>Muscomorpha</taxon>
        <taxon>Ephydroidea</taxon>
        <taxon>Drosophilidae</taxon>
        <taxon>Drosophila</taxon>
        <taxon>Sophophora</taxon>
    </lineage>
</organism>
<dbReference type="InterPro" id="IPR001275">
    <property type="entry name" value="DM_DNA-bd"/>
</dbReference>
<evidence type="ECO:0000256" key="5">
    <source>
        <dbReference type="PROSITE-ProRule" id="PRU00070"/>
    </source>
</evidence>
<dbReference type="GO" id="GO:0005634">
    <property type="term" value="C:nucleus"/>
    <property type="evidence" value="ECO:0007669"/>
    <property type="project" value="UniProtKB-SubCell"/>
</dbReference>
<proteinExistence type="predicted"/>
<dbReference type="InterPro" id="IPR026607">
    <property type="entry name" value="DMRT"/>
</dbReference>
<keyword evidence="4 5" id="KW-0539">Nucleus</keyword>
<evidence type="ECO:0000256" key="6">
    <source>
        <dbReference type="SAM" id="MobiDB-lite"/>
    </source>
</evidence>
<dbReference type="GO" id="GO:0046872">
    <property type="term" value="F:metal ion binding"/>
    <property type="evidence" value="ECO:0007669"/>
    <property type="project" value="UniProtKB-KW"/>
</dbReference>
<dbReference type="SMART" id="SM00301">
    <property type="entry name" value="DM"/>
    <property type="match status" value="1"/>
</dbReference>
<dbReference type="PANTHER" id="PTHR12322">
    <property type="entry name" value="DOUBLESEX AND MAB-3 RELATED TRANSCRIPTION FACTOR DMRT"/>
    <property type="match status" value="1"/>
</dbReference>
<evidence type="ECO:0000313" key="9">
    <source>
        <dbReference type="Proteomes" id="UP000002282"/>
    </source>
</evidence>
<evidence type="ECO:0000313" key="8">
    <source>
        <dbReference type="EMBL" id="EDX01569.2"/>
    </source>
</evidence>
<sequence>MHIDEIRSPNKDVRMGKSQRLAANGRQATAADADPDPDPSVPRMLGCSAAMDARFRIPWGHDDEDGNHLTLPDSLTATSSCGWQCLNVRAPVRILLVDQQVRMSKDASVRICQQRERRLLRTPKCARCRNHGVISCVKGHKRLCRWRECCCPNCQLVVDRQRVMAAQVALRRQQTMEALEATTTTTSATKSTLIPPASANSSSSEGEDSLASTSPPPAHSHPQPHPHPPSCASTSSSSATRQALLAQKRIYKQRLRSLQQSTLHITAAMEEYKQRFPTFSSPLMERMRKRRAFADPELNHVMEATLGGNALYFATVAAAAAACAPVLHQEQHIYPSLPPTIPLTIPPTNPAMTTPAVTASSSVSSSATGKKPKLSFSIESIMGIST</sequence>
<evidence type="ECO:0000256" key="2">
    <source>
        <dbReference type="ARBA" id="ARBA00022833"/>
    </source>
</evidence>
<dbReference type="Proteomes" id="UP000002282">
    <property type="component" value="Chromosome X"/>
</dbReference>
<evidence type="ECO:0000256" key="3">
    <source>
        <dbReference type="ARBA" id="ARBA00023125"/>
    </source>
</evidence>
<comment type="subcellular location">
    <subcellularLocation>
        <location evidence="5">Nucleus</location>
    </subcellularLocation>
</comment>
<dbReference type="PANTHER" id="PTHR12322:SF53">
    <property type="entry name" value="DOUBLESEX-MAB RELATED 11E"/>
    <property type="match status" value="1"/>
</dbReference>
<evidence type="ECO:0000256" key="1">
    <source>
        <dbReference type="ARBA" id="ARBA00022723"/>
    </source>
</evidence>
<reference evidence="8 9" key="1">
    <citation type="journal article" date="2007" name="Nature">
        <title>Evolution of genes and genomes on the Drosophila phylogeny.</title>
        <authorList>
            <consortium name="Drosophila 12 Genomes Consortium"/>
            <person name="Clark A.G."/>
            <person name="Eisen M.B."/>
            <person name="Smith D.R."/>
            <person name="Bergman C.M."/>
            <person name="Oliver B."/>
            <person name="Markow T.A."/>
            <person name="Kaufman T.C."/>
            <person name="Kellis M."/>
            <person name="Gelbart W."/>
            <person name="Iyer V.N."/>
            <person name="Pollard D.A."/>
            <person name="Sackton T.B."/>
            <person name="Larracuente A.M."/>
            <person name="Singh N.D."/>
            <person name="Abad J.P."/>
            <person name="Abt D.N."/>
            <person name="Adryan B."/>
            <person name="Aguade M."/>
            <person name="Akashi H."/>
            <person name="Anderson W.W."/>
            <person name="Aquadro C.F."/>
            <person name="Ardell D.H."/>
            <person name="Arguello R."/>
            <person name="Artieri C.G."/>
            <person name="Barbash D.A."/>
            <person name="Barker D."/>
            <person name="Barsanti P."/>
            <person name="Batterham P."/>
            <person name="Batzoglou S."/>
            <person name="Begun D."/>
            <person name="Bhutkar A."/>
            <person name="Blanco E."/>
            <person name="Bosak S.A."/>
            <person name="Bradley R.K."/>
            <person name="Brand A.D."/>
            <person name="Brent M.R."/>
            <person name="Brooks A.N."/>
            <person name="Brown R.H."/>
            <person name="Butlin R.K."/>
            <person name="Caggese C."/>
            <person name="Calvi B.R."/>
            <person name="Bernardo de Carvalho A."/>
            <person name="Caspi A."/>
            <person name="Castrezana S."/>
            <person name="Celniker S.E."/>
            <person name="Chang J.L."/>
            <person name="Chapple C."/>
            <person name="Chatterji S."/>
            <person name="Chinwalla A."/>
            <person name="Civetta A."/>
            <person name="Clifton S.W."/>
            <person name="Comeron J.M."/>
            <person name="Costello J.C."/>
            <person name="Coyne J.A."/>
            <person name="Daub J."/>
            <person name="David R.G."/>
            <person name="Delcher A.L."/>
            <person name="Delehaunty K."/>
            <person name="Do C.B."/>
            <person name="Ebling H."/>
            <person name="Edwards K."/>
            <person name="Eickbush T."/>
            <person name="Evans J.D."/>
            <person name="Filipski A."/>
            <person name="Findeiss S."/>
            <person name="Freyhult E."/>
            <person name="Fulton L."/>
            <person name="Fulton R."/>
            <person name="Garcia A.C."/>
            <person name="Gardiner A."/>
            <person name="Garfield D.A."/>
            <person name="Garvin B.E."/>
            <person name="Gibson G."/>
            <person name="Gilbert D."/>
            <person name="Gnerre S."/>
            <person name="Godfrey J."/>
            <person name="Good R."/>
            <person name="Gotea V."/>
            <person name="Gravely B."/>
            <person name="Greenberg A.J."/>
            <person name="Griffiths-Jones S."/>
            <person name="Gross S."/>
            <person name="Guigo R."/>
            <person name="Gustafson E.A."/>
            <person name="Haerty W."/>
            <person name="Hahn M.W."/>
            <person name="Halligan D.L."/>
            <person name="Halpern A.L."/>
            <person name="Halter G.M."/>
            <person name="Han M.V."/>
            <person name="Heger A."/>
            <person name="Hillier L."/>
            <person name="Hinrichs A.S."/>
            <person name="Holmes I."/>
            <person name="Hoskins R.A."/>
            <person name="Hubisz M.J."/>
            <person name="Hultmark D."/>
            <person name="Huntley M.A."/>
            <person name="Jaffe D.B."/>
            <person name="Jagadeeshan S."/>
            <person name="Jeck W.R."/>
            <person name="Johnson J."/>
            <person name="Jones C.D."/>
            <person name="Jordan W.C."/>
            <person name="Karpen G.H."/>
            <person name="Kataoka E."/>
            <person name="Keightley P.D."/>
            <person name="Kheradpour P."/>
            <person name="Kirkness E.F."/>
            <person name="Koerich L.B."/>
            <person name="Kristiansen K."/>
            <person name="Kudrna D."/>
            <person name="Kulathinal R.J."/>
            <person name="Kumar S."/>
            <person name="Kwok R."/>
            <person name="Lander E."/>
            <person name="Langley C.H."/>
            <person name="Lapoint R."/>
            <person name="Lazzaro B.P."/>
            <person name="Lee S.J."/>
            <person name="Levesque L."/>
            <person name="Li R."/>
            <person name="Lin C.F."/>
            <person name="Lin M.F."/>
            <person name="Lindblad-Toh K."/>
            <person name="Llopart A."/>
            <person name="Long M."/>
            <person name="Low L."/>
            <person name="Lozovsky E."/>
            <person name="Lu J."/>
            <person name="Luo M."/>
            <person name="Machado C.A."/>
            <person name="Makalowski W."/>
            <person name="Marzo M."/>
            <person name="Matsuda M."/>
            <person name="Matzkin L."/>
            <person name="McAllister B."/>
            <person name="McBride C.S."/>
            <person name="McKernan B."/>
            <person name="McKernan K."/>
            <person name="Mendez-Lago M."/>
            <person name="Minx P."/>
            <person name="Mollenhauer M.U."/>
            <person name="Montooth K."/>
            <person name="Mount S.M."/>
            <person name="Mu X."/>
            <person name="Myers E."/>
            <person name="Negre B."/>
            <person name="Newfeld S."/>
            <person name="Nielsen R."/>
            <person name="Noor M.A."/>
            <person name="O'Grady P."/>
            <person name="Pachter L."/>
            <person name="Papaceit M."/>
            <person name="Parisi M.J."/>
            <person name="Parisi M."/>
            <person name="Parts L."/>
            <person name="Pedersen J.S."/>
            <person name="Pesole G."/>
            <person name="Phillippy A.M."/>
            <person name="Ponting C.P."/>
            <person name="Pop M."/>
            <person name="Porcelli D."/>
            <person name="Powell J.R."/>
            <person name="Prohaska S."/>
            <person name="Pruitt K."/>
            <person name="Puig M."/>
            <person name="Quesneville H."/>
            <person name="Ram K.R."/>
            <person name="Rand D."/>
            <person name="Rasmussen M.D."/>
            <person name="Reed L.K."/>
            <person name="Reenan R."/>
            <person name="Reily A."/>
            <person name="Remington K.A."/>
            <person name="Rieger T.T."/>
            <person name="Ritchie M.G."/>
            <person name="Robin C."/>
            <person name="Rogers Y.H."/>
            <person name="Rohde C."/>
            <person name="Rozas J."/>
            <person name="Rubenfield M.J."/>
            <person name="Ruiz A."/>
            <person name="Russo S."/>
            <person name="Salzberg S.L."/>
            <person name="Sanchez-Gracia A."/>
            <person name="Saranga D.J."/>
            <person name="Sato H."/>
            <person name="Schaeffer S.W."/>
            <person name="Schatz M.C."/>
            <person name="Schlenke T."/>
            <person name="Schwartz R."/>
            <person name="Segarra C."/>
            <person name="Singh R.S."/>
            <person name="Sirot L."/>
            <person name="Sirota M."/>
            <person name="Sisneros N.B."/>
            <person name="Smith C.D."/>
            <person name="Smith T.F."/>
            <person name="Spieth J."/>
            <person name="Stage D.E."/>
            <person name="Stark A."/>
            <person name="Stephan W."/>
            <person name="Strausberg R.L."/>
            <person name="Strempel S."/>
            <person name="Sturgill D."/>
            <person name="Sutton G."/>
            <person name="Sutton G.G."/>
            <person name="Tao W."/>
            <person name="Teichmann S."/>
            <person name="Tobari Y.N."/>
            <person name="Tomimura Y."/>
            <person name="Tsolas J.M."/>
            <person name="Valente V.L."/>
            <person name="Venter E."/>
            <person name="Venter J.C."/>
            <person name="Vicario S."/>
            <person name="Vieira F.G."/>
            <person name="Vilella A.J."/>
            <person name="Villasante A."/>
            <person name="Walenz B."/>
            <person name="Wang J."/>
            <person name="Wasserman M."/>
            <person name="Watts T."/>
            <person name="Wilson D."/>
            <person name="Wilson R.K."/>
            <person name="Wing R.A."/>
            <person name="Wolfner M.F."/>
            <person name="Wong A."/>
            <person name="Wong G.K."/>
            <person name="Wu C.I."/>
            <person name="Wu G."/>
            <person name="Yamamoto D."/>
            <person name="Yang H.P."/>
            <person name="Yang S.P."/>
            <person name="Yorke J.A."/>
            <person name="Yoshida K."/>
            <person name="Zdobnov E."/>
            <person name="Zhang P."/>
            <person name="Zhang Y."/>
            <person name="Zimin A.V."/>
            <person name="Baldwin J."/>
            <person name="Abdouelleil A."/>
            <person name="Abdulkadir J."/>
            <person name="Abebe A."/>
            <person name="Abera B."/>
            <person name="Abreu J."/>
            <person name="Acer S.C."/>
            <person name="Aftuck L."/>
            <person name="Alexander A."/>
            <person name="An P."/>
            <person name="Anderson E."/>
            <person name="Anderson S."/>
            <person name="Arachi H."/>
            <person name="Azer M."/>
            <person name="Bachantsang P."/>
            <person name="Barry A."/>
            <person name="Bayul T."/>
            <person name="Berlin A."/>
            <person name="Bessette D."/>
            <person name="Bloom T."/>
            <person name="Blye J."/>
            <person name="Boguslavskiy L."/>
            <person name="Bonnet C."/>
            <person name="Boukhgalter B."/>
            <person name="Bourzgui I."/>
            <person name="Brown A."/>
            <person name="Cahill P."/>
            <person name="Channer S."/>
            <person name="Cheshatsang Y."/>
            <person name="Chuda L."/>
            <person name="Citroen M."/>
            <person name="Collymore A."/>
            <person name="Cooke P."/>
            <person name="Costello M."/>
            <person name="D'Aco K."/>
            <person name="Daza R."/>
            <person name="De Haan G."/>
            <person name="DeGray S."/>
            <person name="DeMaso C."/>
            <person name="Dhargay N."/>
            <person name="Dooley K."/>
            <person name="Dooley E."/>
            <person name="Doricent M."/>
            <person name="Dorje P."/>
            <person name="Dorjee K."/>
            <person name="Dupes A."/>
            <person name="Elong R."/>
            <person name="Falk J."/>
            <person name="Farina A."/>
            <person name="Faro S."/>
            <person name="Ferguson D."/>
            <person name="Fisher S."/>
            <person name="Foley C.D."/>
            <person name="Franke A."/>
            <person name="Friedrich D."/>
            <person name="Gadbois L."/>
            <person name="Gearin G."/>
            <person name="Gearin C.R."/>
            <person name="Giannoukos G."/>
            <person name="Goode T."/>
            <person name="Graham J."/>
            <person name="Grandbois E."/>
            <person name="Grewal S."/>
            <person name="Gyaltsen K."/>
            <person name="Hafez N."/>
            <person name="Hagos B."/>
            <person name="Hall J."/>
            <person name="Henson C."/>
            <person name="Hollinger A."/>
            <person name="Honan T."/>
            <person name="Huard M.D."/>
            <person name="Hughes L."/>
            <person name="Hurhula B."/>
            <person name="Husby M.E."/>
            <person name="Kamat A."/>
            <person name="Kanga B."/>
            <person name="Kashin S."/>
            <person name="Khazanovich D."/>
            <person name="Kisner P."/>
            <person name="Lance K."/>
            <person name="Lara M."/>
            <person name="Lee W."/>
            <person name="Lennon N."/>
            <person name="Letendre F."/>
            <person name="LeVine R."/>
            <person name="Lipovsky A."/>
            <person name="Liu X."/>
            <person name="Liu J."/>
            <person name="Liu S."/>
            <person name="Lokyitsang T."/>
            <person name="Lokyitsang Y."/>
            <person name="Lubonja R."/>
            <person name="Lui A."/>
            <person name="MacDonald P."/>
            <person name="Magnisalis V."/>
            <person name="Maru K."/>
            <person name="Matthews C."/>
            <person name="McCusker W."/>
            <person name="McDonough S."/>
            <person name="Mehta T."/>
            <person name="Meldrim J."/>
            <person name="Meneus L."/>
            <person name="Mihai O."/>
            <person name="Mihalev A."/>
            <person name="Mihova T."/>
            <person name="Mittelman R."/>
            <person name="Mlenga V."/>
            <person name="Montmayeur A."/>
            <person name="Mulrain L."/>
            <person name="Navidi A."/>
            <person name="Naylor J."/>
            <person name="Negash T."/>
            <person name="Nguyen T."/>
            <person name="Nguyen N."/>
            <person name="Nicol R."/>
            <person name="Norbu C."/>
            <person name="Norbu N."/>
            <person name="Novod N."/>
            <person name="O'Neill B."/>
            <person name="Osman S."/>
            <person name="Markiewicz E."/>
            <person name="Oyono O.L."/>
            <person name="Patti C."/>
            <person name="Phunkhang P."/>
            <person name="Pierre F."/>
            <person name="Priest M."/>
            <person name="Raghuraman S."/>
            <person name="Rege F."/>
            <person name="Reyes R."/>
            <person name="Rise C."/>
            <person name="Rogov P."/>
            <person name="Ross K."/>
            <person name="Ryan E."/>
            <person name="Settipalli S."/>
            <person name="Shea T."/>
            <person name="Sherpa N."/>
            <person name="Shi L."/>
            <person name="Shih D."/>
            <person name="Sparrow T."/>
            <person name="Spaulding J."/>
            <person name="Stalker J."/>
            <person name="Stange-Thomann N."/>
            <person name="Stavropoulos S."/>
            <person name="Stone C."/>
            <person name="Strader C."/>
            <person name="Tesfaye S."/>
            <person name="Thomson T."/>
            <person name="Thoulutsang Y."/>
            <person name="Thoulutsang D."/>
            <person name="Topham K."/>
            <person name="Topping I."/>
            <person name="Tsamla T."/>
            <person name="Vassiliev H."/>
            <person name="Vo A."/>
            <person name="Wangchuk T."/>
            <person name="Wangdi T."/>
            <person name="Weiand M."/>
            <person name="Wilkinson J."/>
            <person name="Wilson A."/>
            <person name="Yadav S."/>
            <person name="Young G."/>
            <person name="Yu Q."/>
            <person name="Zembek L."/>
            <person name="Zhong D."/>
            <person name="Zimmer A."/>
            <person name="Zwirko Z."/>
            <person name="Jaffe D.B."/>
            <person name="Alvarez P."/>
            <person name="Brockman W."/>
            <person name="Butler J."/>
            <person name="Chin C."/>
            <person name="Gnerre S."/>
            <person name="Grabherr M."/>
            <person name="Kleber M."/>
            <person name="Mauceli E."/>
            <person name="MacCallum I."/>
        </authorList>
    </citation>
    <scope>NUCLEOTIDE SEQUENCE [LARGE SCALE GENOMIC DNA]</scope>
    <source>
        <strain evidence="9">Tai18E2 / Tucson 14021-0261.01</strain>
    </source>
</reference>
<dbReference type="eggNOG" id="KOG3815">
    <property type="taxonomic scope" value="Eukaryota"/>
</dbReference>
<dbReference type="FunFam" id="4.10.1040.10:FF:000001">
    <property type="entry name" value="doublesex- and mab-3-related transcription factor 1"/>
    <property type="match status" value="1"/>
</dbReference>
<protein>
    <recommendedName>
        <fullName evidence="7">DM domain-containing protein</fullName>
    </recommendedName>
</protein>
<keyword evidence="3 5" id="KW-0238">DNA-binding</keyword>
<feature type="domain" description="DM" evidence="7">
    <location>
        <begin position="125"/>
        <end position="172"/>
    </location>
</feature>
<name>B4Q2A8_DROYA</name>
<keyword evidence="2 5" id="KW-0862">Zinc</keyword>
<dbReference type="EMBL" id="CM000162">
    <property type="protein sequence ID" value="EDX01569.2"/>
    <property type="molecule type" value="Genomic_DNA"/>
</dbReference>
<dbReference type="GO" id="GO:0007283">
    <property type="term" value="P:spermatogenesis"/>
    <property type="evidence" value="ECO:0007669"/>
    <property type="project" value="EnsemblMetazoa"/>
</dbReference>
<evidence type="ECO:0000256" key="4">
    <source>
        <dbReference type="ARBA" id="ARBA00023242"/>
    </source>
</evidence>
<feature type="DNA-binding region" description="DM" evidence="5">
    <location>
        <begin position="125"/>
        <end position="172"/>
    </location>
</feature>
<feature type="compositionally biased region" description="Low complexity" evidence="6">
    <location>
        <begin position="181"/>
        <end position="213"/>
    </location>
</feature>
<accession>B4Q2A8</accession>
<dbReference type="KEGG" id="dya:Dyak_GE17070"/>
<dbReference type="AlphaFoldDB" id="B4Q2A8"/>
<dbReference type="GO" id="GO:0000978">
    <property type="term" value="F:RNA polymerase II cis-regulatory region sequence-specific DNA binding"/>
    <property type="evidence" value="ECO:0007669"/>
    <property type="project" value="TreeGrafter"/>
</dbReference>
<feature type="region of interest" description="Disordered" evidence="6">
    <location>
        <begin position="181"/>
        <end position="238"/>
    </location>
</feature>
<feature type="compositionally biased region" description="Pro residues" evidence="6">
    <location>
        <begin position="214"/>
        <end position="229"/>
    </location>
</feature>
<dbReference type="GO" id="GO:0007548">
    <property type="term" value="P:sex differentiation"/>
    <property type="evidence" value="ECO:0007669"/>
    <property type="project" value="TreeGrafter"/>
</dbReference>
<dbReference type="InterPro" id="IPR036407">
    <property type="entry name" value="DM_DNA-bd_sf"/>
</dbReference>
<feature type="region of interest" description="Disordered" evidence="6">
    <location>
        <begin position="1"/>
        <end position="40"/>
    </location>
</feature>
<dbReference type="Gene3D" id="4.10.1040.10">
    <property type="entry name" value="DM DNA-binding domain"/>
    <property type="match status" value="1"/>
</dbReference>
<keyword evidence="1 5" id="KW-0479">Metal-binding</keyword>
<dbReference type="PROSITE" id="PS50809">
    <property type="entry name" value="DM_2"/>
    <property type="match status" value="1"/>
</dbReference>
<dbReference type="HOGENOM" id="CLU_062309_0_0_1"/>